<comment type="catalytic activity">
    <reaction evidence="1">
        <text>ATP + protein L-histidine = ADP + protein N-phospho-L-histidine.</text>
        <dbReference type="EC" id="2.7.13.3"/>
    </reaction>
</comment>
<evidence type="ECO:0000256" key="7">
    <source>
        <dbReference type="ARBA" id="ARBA00022840"/>
    </source>
</evidence>
<keyword evidence="9" id="KW-1133">Transmembrane helix</keyword>
<dbReference type="RefSeq" id="WP_277832941.1">
    <property type="nucleotide sequence ID" value="NZ_JARQZE010000006.1"/>
</dbReference>
<evidence type="ECO:0000256" key="4">
    <source>
        <dbReference type="ARBA" id="ARBA00022679"/>
    </source>
</evidence>
<dbReference type="InterPro" id="IPR003594">
    <property type="entry name" value="HATPase_dom"/>
</dbReference>
<dbReference type="Proteomes" id="UP001597158">
    <property type="component" value="Unassembled WGS sequence"/>
</dbReference>
<dbReference type="CDD" id="cd19410">
    <property type="entry name" value="HK9-like_sensor"/>
    <property type="match status" value="1"/>
</dbReference>
<organism evidence="11 12">
    <name type="scientific">Thauera mechernichensis</name>
    <dbReference type="NCBI Taxonomy" id="82788"/>
    <lineage>
        <taxon>Bacteria</taxon>
        <taxon>Pseudomonadati</taxon>
        <taxon>Pseudomonadota</taxon>
        <taxon>Betaproteobacteria</taxon>
        <taxon>Rhodocyclales</taxon>
        <taxon>Zoogloeaceae</taxon>
        <taxon>Thauera</taxon>
    </lineage>
</organism>
<dbReference type="InterPro" id="IPR011712">
    <property type="entry name" value="Sig_transdc_His_kin_sub3_dim/P"/>
</dbReference>
<dbReference type="InterPro" id="IPR007891">
    <property type="entry name" value="CHASE3"/>
</dbReference>
<keyword evidence="12" id="KW-1185">Reference proteome</keyword>
<keyword evidence="7" id="KW-0067">ATP-binding</keyword>
<dbReference type="Gene3D" id="1.20.5.1930">
    <property type="match status" value="1"/>
</dbReference>
<protein>
    <recommendedName>
        <fullName evidence="2">histidine kinase</fullName>
        <ecNumber evidence="2">2.7.13.3</ecNumber>
    </recommendedName>
</protein>
<keyword evidence="4" id="KW-0808">Transferase</keyword>
<proteinExistence type="predicted"/>
<evidence type="ECO:0000256" key="5">
    <source>
        <dbReference type="ARBA" id="ARBA00022741"/>
    </source>
</evidence>
<keyword evidence="9" id="KW-0812">Transmembrane</keyword>
<keyword evidence="3" id="KW-0597">Phosphoprotein</keyword>
<dbReference type="SUPFAM" id="SSF55874">
    <property type="entry name" value="ATPase domain of HSP90 chaperone/DNA topoisomerase II/histidine kinase"/>
    <property type="match status" value="1"/>
</dbReference>
<name>A0ABW3WJP6_9RHOO</name>
<evidence type="ECO:0000256" key="6">
    <source>
        <dbReference type="ARBA" id="ARBA00022777"/>
    </source>
</evidence>
<keyword evidence="9" id="KW-0472">Membrane</keyword>
<accession>A0ABW3WJP6</accession>
<comment type="caution">
    <text evidence="11">The sequence shown here is derived from an EMBL/GenBank/DDBJ whole genome shotgun (WGS) entry which is preliminary data.</text>
</comment>
<gene>
    <name evidence="11" type="ORF">ACFQ4M_18735</name>
</gene>
<evidence type="ECO:0000313" key="11">
    <source>
        <dbReference type="EMBL" id="MFD1265615.1"/>
    </source>
</evidence>
<evidence type="ECO:0000256" key="9">
    <source>
        <dbReference type="SAM" id="Phobius"/>
    </source>
</evidence>
<keyword evidence="6" id="KW-0418">Kinase</keyword>
<keyword evidence="8" id="KW-0902">Two-component regulatory system</keyword>
<dbReference type="Pfam" id="PF02518">
    <property type="entry name" value="HATPase_c"/>
    <property type="match status" value="1"/>
</dbReference>
<dbReference type="EC" id="2.7.13.3" evidence="2"/>
<dbReference type="EMBL" id="JBHTMC010000034">
    <property type="protein sequence ID" value="MFD1265615.1"/>
    <property type="molecule type" value="Genomic_DNA"/>
</dbReference>
<evidence type="ECO:0000256" key="8">
    <source>
        <dbReference type="ARBA" id="ARBA00023012"/>
    </source>
</evidence>
<dbReference type="PANTHER" id="PTHR24421">
    <property type="entry name" value="NITRATE/NITRITE SENSOR PROTEIN NARX-RELATED"/>
    <property type="match status" value="1"/>
</dbReference>
<evidence type="ECO:0000256" key="2">
    <source>
        <dbReference type="ARBA" id="ARBA00012438"/>
    </source>
</evidence>
<keyword evidence="5" id="KW-0547">Nucleotide-binding</keyword>
<dbReference type="InterPro" id="IPR036890">
    <property type="entry name" value="HATPase_C_sf"/>
</dbReference>
<evidence type="ECO:0000259" key="10">
    <source>
        <dbReference type="PROSITE" id="PS50109"/>
    </source>
</evidence>
<dbReference type="InterPro" id="IPR005467">
    <property type="entry name" value="His_kinase_dom"/>
</dbReference>
<dbReference type="PROSITE" id="PS50109">
    <property type="entry name" value="HIS_KIN"/>
    <property type="match status" value="1"/>
</dbReference>
<dbReference type="CDD" id="cd16917">
    <property type="entry name" value="HATPase_UhpB-NarQ-NarX-like"/>
    <property type="match status" value="1"/>
</dbReference>
<evidence type="ECO:0000256" key="3">
    <source>
        <dbReference type="ARBA" id="ARBA00022553"/>
    </source>
</evidence>
<evidence type="ECO:0000313" key="12">
    <source>
        <dbReference type="Proteomes" id="UP001597158"/>
    </source>
</evidence>
<sequence length="464" mass="51246">MRPLPEDMPLPPAPSRLPTPRTGLLLVVLLLSFALGSAWLVAGQWQSESSRAALEDLRARTTRLHHLDTLLLQVLDAESSVRGYLLTLNPGYLTPYQDGPQALERTLDALRADVWTSVDQREAVEHLALLVDMRWSLLSRAIERGVPADADLPDGGPGKQVTDDLRTRIRALRTQTQAEIDATQDGAFERFGDARAMNRVLGASVLALLLVLVVVLYRQDRLREHIANLLRSENDRLHTEVAHRTQALSSLATYLTNAREAEQARLARELHDELGALLTAAKLDAGWIARKLPAETMTALRSRFDRLLDTLNQGIALKRKVVADLRPPLLSELGLVEALRALPDSGDIGEHGGKLEIELPDALPELPAQTALALYRIAQEALTNVRRYASATRVQLRLHTEGDELVLEIEDNGVGFDPSARDHDRHGLAGMAHRVQMLTGRLDIDSRPGAGTRISARVPFARMH</sequence>
<reference evidence="12" key="1">
    <citation type="journal article" date="2019" name="Int. J. Syst. Evol. Microbiol.">
        <title>The Global Catalogue of Microorganisms (GCM) 10K type strain sequencing project: providing services to taxonomists for standard genome sequencing and annotation.</title>
        <authorList>
            <consortium name="The Broad Institute Genomics Platform"/>
            <consortium name="The Broad Institute Genome Sequencing Center for Infectious Disease"/>
            <person name="Wu L."/>
            <person name="Ma J."/>
        </authorList>
    </citation>
    <scope>NUCLEOTIDE SEQUENCE [LARGE SCALE GENOMIC DNA]</scope>
    <source>
        <strain evidence="12">CCUG 48884</strain>
    </source>
</reference>
<feature type="transmembrane region" description="Helical" evidence="9">
    <location>
        <begin position="200"/>
        <end position="217"/>
    </location>
</feature>
<dbReference type="PANTHER" id="PTHR24421:SF10">
    <property type="entry name" value="NITRATE_NITRITE SENSOR PROTEIN NARQ"/>
    <property type="match status" value="1"/>
</dbReference>
<evidence type="ECO:0000256" key="1">
    <source>
        <dbReference type="ARBA" id="ARBA00000085"/>
    </source>
</evidence>
<dbReference type="SMART" id="SM00387">
    <property type="entry name" value="HATPase_c"/>
    <property type="match status" value="1"/>
</dbReference>
<dbReference type="InterPro" id="IPR050482">
    <property type="entry name" value="Sensor_HK_TwoCompSys"/>
</dbReference>
<dbReference type="Pfam" id="PF05227">
    <property type="entry name" value="CHASE3"/>
    <property type="match status" value="1"/>
</dbReference>
<feature type="domain" description="Histidine kinase" evidence="10">
    <location>
        <begin position="265"/>
        <end position="462"/>
    </location>
</feature>
<dbReference type="Gene3D" id="3.30.565.10">
    <property type="entry name" value="Histidine kinase-like ATPase, C-terminal domain"/>
    <property type="match status" value="1"/>
</dbReference>
<dbReference type="Pfam" id="PF07730">
    <property type="entry name" value="HisKA_3"/>
    <property type="match status" value="1"/>
</dbReference>